<reference evidence="3" key="1">
    <citation type="submission" date="2011-08" db="EMBL/GenBank/DDBJ databases">
        <authorList>
            <person name="Rombauts S."/>
        </authorList>
    </citation>
    <scope>NUCLEOTIDE SEQUENCE</scope>
    <source>
        <strain evidence="3">London</strain>
    </source>
</reference>
<accession>T1KAD5</accession>
<feature type="transmembrane region" description="Helical" evidence="1">
    <location>
        <begin position="255"/>
        <end position="274"/>
    </location>
</feature>
<organism evidence="2 3">
    <name type="scientific">Tetranychus urticae</name>
    <name type="common">Two-spotted spider mite</name>
    <dbReference type="NCBI Taxonomy" id="32264"/>
    <lineage>
        <taxon>Eukaryota</taxon>
        <taxon>Metazoa</taxon>
        <taxon>Ecdysozoa</taxon>
        <taxon>Arthropoda</taxon>
        <taxon>Chelicerata</taxon>
        <taxon>Arachnida</taxon>
        <taxon>Acari</taxon>
        <taxon>Acariformes</taxon>
        <taxon>Trombidiformes</taxon>
        <taxon>Prostigmata</taxon>
        <taxon>Eleutherengona</taxon>
        <taxon>Raphignathae</taxon>
        <taxon>Tetranychoidea</taxon>
        <taxon>Tetranychidae</taxon>
        <taxon>Tetranychus</taxon>
    </lineage>
</organism>
<keyword evidence="1" id="KW-1133">Transmembrane helix</keyword>
<dbReference type="EMBL" id="CAEY01001890">
    <property type="status" value="NOT_ANNOTATED_CDS"/>
    <property type="molecule type" value="Genomic_DNA"/>
</dbReference>
<feature type="transmembrane region" description="Helical" evidence="1">
    <location>
        <begin position="228"/>
        <end position="249"/>
    </location>
</feature>
<proteinExistence type="predicted"/>
<dbReference type="EnsemblMetazoa" id="tetur07g08107.1">
    <property type="protein sequence ID" value="tetur07g08107.1"/>
    <property type="gene ID" value="tetur07g08107"/>
</dbReference>
<feature type="transmembrane region" description="Helical" evidence="1">
    <location>
        <begin position="332"/>
        <end position="351"/>
    </location>
</feature>
<sequence length="353" mass="41123">MERNDSIVTKGFLVKYNLMTSPFPRWFLILTLGLFGLIKDTQWIIKSVSFLSSIFSSESRHKDFDTIRYAIYNVVFLSRCVIATFALDWKAFAAYIEQLSRVELDKDEESVKRINRERRIKNCVFFLSLISYIMITTIRFLAGTRTEIHNLFTLLVDSSMHIGHFFLLNLIVDLCVCLKAAFQYINHHLAHFQISSPDPMLSELRRNRIMYSCTIRASKEAEKFARHYIAWFYFQFILFNIVNIVDLLGQKGETSIAFVLFMALDIINTAYLTLKLVAVNSVSTDGMEDLYEISFDLKSYNLQNENNLFLNRMLWRNVGFTFSNLFLINPNFITSLLSFSLTIALMIANFLRS</sequence>
<keyword evidence="3" id="KW-1185">Reference proteome</keyword>
<name>T1KAD5_TETUR</name>
<feature type="transmembrane region" description="Helical" evidence="1">
    <location>
        <begin position="23"/>
        <end position="38"/>
    </location>
</feature>
<evidence type="ECO:0008006" key="4">
    <source>
        <dbReference type="Google" id="ProtNLM"/>
    </source>
</evidence>
<evidence type="ECO:0000313" key="2">
    <source>
        <dbReference type="EnsemblMetazoa" id="tetur07g08107.1"/>
    </source>
</evidence>
<dbReference type="Proteomes" id="UP000015104">
    <property type="component" value="Unassembled WGS sequence"/>
</dbReference>
<feature type="transmembrane region" description="Helical" evidence="1">
    <location>
        <begin position="123"/>
        <end position="142"/>
    </location>
</feature>
<evidence type="ECO:0000313" key="3">
    <source>
        <dbReference type="Proteomes" id="UP000015104"/>
    </source>
</evidence>
<evidence type="ECO:0000256" key="1">
    <source>
        <dbReference type="SAM" id="Phobius"/>
    </source>
</evidence>
<dbReference type="AlphaFoldDB" id="T1KAD5"/>
<reference evidence="2" key="2">
    <citation type="submission" date="2015-06" db="UniProtKB">
        <authorList>
            <consortium name="EnsemblMetazoa"/>
        </authorList>
    </citation>
    <scope>IDENTIFICATION</scope>
</reference>
<keyword evidence="1" id="KW-0472">Membrane</keyword>
<keyword evidence="1" id="KW-0812">Transmembrane</keyword>
<dbReference type="HOGENOM" id="CLU_066525_0_0_1"/>
<feature type="transmembrane region" description="Helical" evidence="1">
    <location>
        <begin position="162"/>
        <end position="182"/>
    </location>
</feature>
<protein>
    <recommendedName>
        <fullName evidence="4">Gustatory receptor</fullName>
    </recommendedName>
</protein>